<evidence type="ECO:0000259" key="1">
    <source>
        <dbReference type="Pfam" id="PF12671"/>
    </source>
</evidence>
<dbReference type="RefSeq" id="WP_218093345.1">
    <property type="nucleotide sequence ID" value="NZ_CAJVAS010000016.1"/>
</dbReference>
<accession>A0A916K2T2</accession>
<keyword evidence="3" id="KW-1185">Reference proteome</keyword>
<dbReference type="PANTHER" id="PTHR40032">
    <property type="entry name" value="EXPORTED PROTEIN-RELATED"/>
    <property type="match status" value="1"/>
</dbReference>
<dbReference type="EMBL" id="CAJVAS010000016">
    <property type="protein sequence ID" value="CAG7634827.1"/>
    <property type="molecule type" value="Genomic_DNA"/>
</dbReference>
<dbReference type="InterPro" id="IPR024301">
    <property type="entry name" value="Amidase_6"/>
</dbReference>
<feature type="domain" description="Putative amidase" evidence="1">
    <location>
        <begin position="176"/>
        <end position="323"/>
    </location>
</feature>
<evidence type="ECO:0000313" key="2">
    <source>
        <dbReference type="EMBL" id="CAG7634827.1"/>
    </source>
</evidence>
<name>A0A916K2T2_9BACL</name>
<evidence type="ECO:0000313" key="3">
    <source>
        <dbReference type="Proteomes" id="UP000693672"/>
    </source>
</evidence>
<dbReference type="Pfam" id="PF12671">
    <property type="entry name" value="Amidase_6"/>
    <property type="match status" value="1"/>
</dbReference>
<reference evidence="2" key="1">
    <citation type="submission" date="2021-06" db="EMBL/GenBank/DDBJ databases">
        <authorList>
            <person name="Criscuolo A."/>
        </authorList>
    </citation>
    <scope>NUCLEOTIDE SEQUENCE</scope>
    <source>
        <strain evidence="2">CIP111600</strain>
    </source>
</reference>
<dbReference type="AlphaFoldDB" id="A0A916K2T2"/>
<comment type="caution">
    <text evidence="2">The sequence shown here is derived from an EMBL/GenBank/DDBJ whole genome shotgun (WGS) entry which is preliminary data.</text>
</comment>
<protein>
    <recommendedName>
        <fullName evidence="1">Putative amidase domain-containing protein</fullName>
    </recommendedName>
</protein>
<dbReference type="PANTHER" id="PTHR40032:SF1">
    <property type="entry name" value="EXPORTED PROTEIN"/>
    <property type="match status" value="1"/>
</dbReference>
<sequence>MSWKTTLYHYVHSRNQTDMDYSIEPMVPLVGDASFLRAQAKRLDRLKQSDRMRGLTPVKHETRLSVSSVSEQRGRMIADILLKRTIVGEIRHTSHEEQRIEKERITLIADDGGYRIEGVELLDHEDTLRLRHLAAGGLMEADDTFTAVDLMRAPSVPYLNYNVLPSSQYAAPRAPYNRIEAARYADRWWDKGNPAYLTFEVDCSNYVSQCLFAGGAPMNYTGKRNAGWWYKGRVGGQELWSFSWAVADSLQFYLLTSRSGLRAREVQRPEELELGDVISYDWDGTSGFKHSTVVTAKDANGMPLVNAHTVSSKHRYWSYTDSPAYTERTRYRFLHIVDM</sequence>
<proteinExistence type="predicted"/>
<organism evidence="2 3">
    <name type="scientific">Paenibacillus solanacearum</name>
    <dbReference type="NCBI Taxonomy" id="2048548"/>
    <lineage>
        <taxon>Bacteria</taxon>
        <taxon>Bacillati</taxon>
        <taxon>Bacillota</taxon>
        <taxon>Bacilli</taxon>
        <taxon>Bacillales</taxon>
        <taxon>Paenibacillaceae</taxon>
        <taxon>Paenibacillus</taxon>
    </lineage>
</organism>
<dbReference type="Proteomes" id="UP000693672">
    <property type="component" value="Unassembled WGS sequence"/>
</dbReference>
<gene>
    <name evidence="2" type="ORF">PAESOLCIP111_03596</name>
</gene>